<feature type="domain" description="PpiC" evidence="2">
    <location>
        <begin position="235"/>
        <end position="331"/>
    </location>
</feature>
<organism evidence="3 4">
    <name type="scientific">Polaribacter pectinis</name>
    <dbReference type="NCBI Taxonomy" id="2738844"/>
    <lineage>
        <taxon>Bacteria</taxon>
        <taxon>Pseudomonadati</taxon>
        <taxon>Bacteroidota</taxon>
        <taxon>Flavobacteriia</taxon>
        <taxon>Flavobacteriales</taxon>
        <taxon>Flavobacteriaceae</taxon>
    </lineage>
</organism>
<dbReference type="PANTHER" id="PTHR47245:SF2">
    <property type="entry name" value="PEPTIDYL-PROLYL CIS-TRANS ISOMERASE HP_0175-RELATED"/>
    <property type="match status" value="1"/>
</dbReference>
<dbReference type="EMBL" id="CP060695">
    <property type="protein sequence ID" value="QNM86753.1"/>
    <property type="molecule type" value="Genomic_DNA"/>
</dbReference>
<dbReference type="RefSeq" id="WP_187483629.1">
    <property type="nucleotide sequence ID" value="NZ_CP060695.1"/>
</dbReference>
<keyword evidence="4" id="KW-1185">Reference proteome</keyword>
<dbReference type="PROSITE" id="PS50198">
    <property type="entry name" value="PPIC_PPIASE_2"/>
    <property type="match status" value="2"/>
</dbReference>
<dbReference type="InterPro" id="IPR000297">
    <property type="entry name" value="PPIase_PpiC"/>
</dbReference>
<dbReference type="PROSITE" id="PS01096">
    <property type="entry name" value="PPIC_PPIASE_1"/>
    <property type="match status" value="1"/>
</dbReference>
<dbReference type="Gene3D" id="3.10.50.40">
    <property type="match status" value="2"/>
</dbReference>
<keyword evidence="1" id="KW-0697">Rotamase</keyword>
<gene>
    <name evidence="3" type="ORF">H9W90_06450</name>
</gene>
<name>A0A7G9LDQ4_9FLAO</name>
<dbReference type="InterPro" id="IPR050245">
    <property type="entry name" value="PrsA_foldase"/>
</dbReference>
<keyword evidence="1 3" id="KW-0413">Isomerase</keyword>
<reference evidence="3 4" key="1">
    <citation type="submission" date="2020-08" db="EMBL/GenBank/DDBJ databases">
        <title>Polaribacter sp. L12M9 isolated from gut of the Korean scallop.</title>
        <authorList>
            <person name="Jeong Y.S."/>
        </authorList>
    </citation>
    <scope>NUCLEOTIDE SEQUENCE [LARGE SCALE GENOMIC DNA]</scope>
    <source>
        <strain evidence="3 4">L12M9</strain>
    </source>
</reference>
<dbReference type="InterPro" id="IPR046357">
    <property type="entry name" value="PPIase_dom_sf"/>
</dbReference>
<evidence type="ECO:0000313" key="4">
    <source>
        <dbReference type="Proteomes" id="UP000515808"/>
    </source>
</evidence>
<dbReference type="Pfam" id="PF00639">
    <property type="entry name" value="Rotamase"/>
    <property type="match status" value="2"/>
</dbReference>
<dbReference type="KEGG" id="ppec:H9W90_06450"/>
<evidence type="ECO:0000259" key="2">
    <source>
        <dbReference type="PROSITE" id="PS50198"/>
    </source>
</evidence>
<dbReference type="InterPro" id="IPR023058">
    <property type="entry name" value="PPIase_PpiC_CS"/>
</dbReference>
<sequence length="545" mass="63717">MRKSVLLVIVLCTSISIFSQKKDQTLVTIDGEKTTVSEFKRVYEKNLDAVDNEEARDVTKNLELFINYKLKVKEAYKIKLDTLPSYKREMETYKNQLSAPYLQDTTFLDKLVKDAYFRTKNEVKAKHILIRTPRDASPNDTLIAYNKIIKIRNRIVNGEDFEAVAAEVSEDKSAQGDPKTGRKGNNGNLGYFSAFRMVYPFEEAAYTTKVGEVSMPFRSQFGYHILKVDDVRESKGELEAAHILILDTTSLGKKKIFEVYDKLIINNNFEELAREFSEDPGSKNKGGRLGKFGPGRMVKPFDDAIFALTEENTYSKPFKTRFGWHIVKLLKKHPIASFDDMKKELTNKVKRSSRMQLSDKAIINKLKKDYKIVENEDAKKILNRKNLRSIPKDSLQNVIFSINDKSISQEDFIKYIRNRRHIPVFALFDMFKDQEILTYYKENLIYTEPEYAYTLQEYEDGLLLFELMQQKIWNKSANDSIGLKKYFDVNSTKYKSKELEKIKGEVMNDYQNFLEKEWIAALRRESKIKVDKRQLKKLIKFYEER</sequence>
<evidence type="ECO:0000313" key="3">
    <source>
        <dbReference type="EMBL" id="QNM86753.1"/>
    </source>
</evidence>
<dbReference type="Proteomes" id="UP000515808">
    <property type="component" value="Chromosome"/>
</dbReference>
<dbReference type="PANTHER" id="PTHR47245">
    <property type="entry name" value="PEPTIDYLPROLYL ISOMERASE"/>
    <property type="match status" value="1"/>
</dbReference>
<dbReference type="GO" id="GO:0003755">
    <property type="term" value="F:peptidyl-prolyl cis-trans isomerase activity"/>
    <property type="evidence" value="ECO:0007669"/>
    <property type="project" value="UniProtKB-KW"/>
</dbReference>
<protein>
    <submittedName>
        <fullName evidence="3">Peptidylprolyl isomerase</fullName>
    </submittedName>
</protein>
<proteinExistence type="predicted"/>
<feature type="domain" description="PpiC" evidence="2">
    <location>
        <begin position="120"/>
        <end position="230"/>
    </location>
</feature>
<evidence type="ECO:0000256" key="1">
    <source>
        <dbReference type="PROSITE-ProRule" id="PRU00278"/>
    </source>
</evidence>
<accession>A0A7G9LDQ4</accession>
<dbReference type="SUPFAM" id="SSF54534">
    <property type="entry name" value="FKBP-like"/>
    <property type="match status" value="2"/>
</dbReference>
<dbReference type="AlphaFoldDB" id="A0A7G9LDQ4"/>